<dbReference type="GO" id="GO:0016874">
    <property type="term" value="F:ligase activity"/>
    <property type="evidence" value="ECO:0007669"/>
    <property type="project" value="UniProtKB-KW"/>
</dbReference>
<feature type="transmembrane region" description="Helical" evidence="5">
    <location>
        <begin position="246"/>
        <end position="269"/>
    </location>
</feature>
<keyword evidence="2 5" id="KW-0812">Transmembrane</keyword>
<feature type="transmembrane region" description="Helical" evidence="5">
    <location>
        <begin position="132"/>
        <end position="149"/>
    </location>
</feature>
<dbReference type="InterPro" id="IPR051533">
    <property type="entry name" value="WaaL-like"/>
</dbReference>
<feature type="transmembrane region" description="Helical" evidence="5">
    <location>
        <begin position="393"/>
        <end position="410"/>
    </location>
</feature>
<feature type="transmembrane region" description="Helical" evidence="5">
    <location>
        <begin position="198"/>
        <end position="216"/>
    </location>
</feature>
<reference evidence="7 8" key="1">
    <citation type="submission" date="2023-04" db="EMBL/GenBank/DDBJ databases">
        <title>A long-awaited taxogenomic arrangement of the family Halomonadaceae.</title>
        <authorList>
            <person name="De La Haba R."/>
            <person name="Chuvochina M."/>
            <person name="Wittouck S."/>
            <person name="Arahal D.R."/>
            <person name="Sanchez-Porro C."/>
            <person name="Hugenholtz P."/>
            <person name="Ventosa A."/>
        </authorList>
    </citation>
    <scope>NUCLEOTIDE SEQUENCE [LARGE SCALE GENOMIC DNA]</scope>
    <source>
        <strain evidence="7 8">DSM 21020</strain>
    </source>
</reference>
<evidence type="ECO:0000256" key="3">
    <source>
        <dbReference type="ARBA" id="ARBA00022989"/>
    </source>
</evidence>
<feature type="transmembrane region" description="Helical" evidence="5">
    <location>
        <begin position="12"/>
        <end position="34"/>
    </location>
</feature>
<dbReference type="PANTHER" id="PTHR37422">
    <property type="entry name" value="TEICHURONIC ACID BIOSYNTHESIS PROTEIN TUAE"/>
    <property type="match status" value="1"/>
</dbReference>
<feature type="transmembrane region" description="Helical" evidence="5">
    <location>
        <begin position="40"/>
        <end position="59"/>
    </location>
</feature>
<dbReference type="RefSeq" id="WP_309655833.1">
    <property type="nucleotide sequence ID" value="NZ_JARWAN010000010.1"/>
</dbReference>
<dbReference type="Pfam" id="PF04932">
    <property type="entry name" value="Wzy_C"/>
    <property type="match status" value="1"/>
</dbReference>
<evidence type="ECO:0000313" key="7">
    <source>
        <dbReference type="EMBL" id="MDR5898923.1"/>
    </source>
</evidence>
<feature type="domain" description="O-antigen ligase-related" evidence="6">
    <location>
        <begin position="205"/>
        <end position="343"/>
    </location>
</feature>
<keyword evidence="8" id="KW-1185">Reference proteome</keyword>
<dbReference type="PANTHER" id="PTHR37422:SF17">
    <property type="entry name" value="O-ANTIGEN LIGASE"/>
    <property type="match status" value="1"/>
</dbReference>
<feature type="transmembrane region" description="Helical" evidence="5">
    <location>
        <begin position="222"/>
        <end position="239"/>
    </location>
</feature>
<feature type="transmembrane region" description="Helical" evidence="5">
    <location>
        <begin position="328"/>
        <end position="356"/>
    </location>
</feature>
<feature type="transmembrane region" description="Helical" evidence="5">
    <location>
        <begin position="71"/>
        <end position="90"/>
    </location>
</feature>
<feature type="transmembrane region" description="Helical" evidence="5">
    <location>
        <begin position="102"/>
        <end position="125"/>
    </location>
</feature>
<dbReference type="InterPro" id="IPR007016">
    <property type="entry name" value="O-antigen_ligase-rel_domated"/>
</dbReference>
<keyword evidence="4 5" id="KW-0472">Membrane</keyword>
<accession>A0ABU1H3P1</accession>
<dbReference type="EMBL" id="JARWAN010000010">
    <property type="protein sequence ID" value="MDR5898923.1"/>
    <property type="molecule type" value="Genomic_DNA"/>
</dbReference>
<proteinExistence type="predicted"/>
<keyword evidence="7" id="KW-0436">Ligase</keyword>
<comment type="caution">
    <text evidence="7">The sequence shown here is derived from an EMBL/GenBank/DDBJ whole genome shotgun (WGS) entry which is preliminary data.</text>
</comment>
<organism evidence="7 8">
    <name type="scientific">Vreelandella vilamensis</name>
    <dbReference type="NCBI Taxonomy" id="531309"/>
    <lineage>
        <taxon>Bacteria</taxon>
        <taxon>Pseudomonadati</taxon>
        <taxon>Pseudomonadota</taxon>
        <taxon>Gammaproteobacteria</taxon>
        <taxon>Oceanospirillales</taxon>
        <taxon>Halomonadaceae</taxon>
        <taxon>Vreelandella</taxon>
    </lineage>
</organism>
<feature type="transmembrane region" description="Helical" evidence="5">
    <location>
        <begin position="169"/>
        <end position="186"/>
    </location>
</feature>
<evidence type="ECO:0000256" key="4">
    <source>
        <dbReference type="ARBA" id="ARBA00023136"/>
    </source>
</evidence>
<comment type="subcellular location">
    <subcellularLocation>
        <location evidence="1">Membrane</location>
        <topology evidence="1">Multi-pass membrane protein</topology>
    </subcellularLocation>
</comment>
<evidence type="ECO:0000259" key="6">
    <source>
        <dbReference type="Pfam" id="PF04932"/>
    </source>
</evidence>
<evidence type="ECO:0000256" key="2">
    <source>
        <dbReference type="ARBA" id="ARBA00022692"/>
    </source>
</evidence>
<keyword evidence="3 5" id="KW-1133">Transmembrane helix</keyword>
<evidence type="ECO:0000256" key="1">
    <source>
        <dbReference type="ARBA" id="ARBA00004141"/>
    </source>
</evidence>
<dbReference type="Proteomes" id="UP001254564">
    <property type="component" value="Unassembled WGS sequence"/>
</dbReference>
<gene>
    <name evidence="7" type="ORF">QC823_07960</name>
</gene>
<feature type="transmembrane region" description="Helical" evidence="5">
    <location>
        <begin position="368"/>
        <end position="387"/>
    </location>
</feature>
<sequence length="430" mass="48219">MRASFKKAIANLPVLANIKLVNWLPLLFAVWLLLSITMPVSIYRAFFHVLIYPFTLYLVSHQYNRIIWKDAFIRIFITFCGYMAITTWLVGDDTLAGDIRAVRWSIEAALGMLAYWIWMQSVVVYSRLWGRGLLFLAGAGACAGLLSSLADISVNARIGGLGMMGQHPIQGASISITLLAVGLFLTHANQQAVNRNDIIFTFLSIIAVCTFVALSQSRAPQVTLLGYLIFFGLLISYQYRRPATFYLIGGVFVAILLAIHGLIGFDLLYEQFKERGTSYRIEIWTAVFNHPPESLLLGHGAGLDFRLTDAAKIDLNDLGFEVYHPHNIWLGAFMDTGIIGVVMQAGLLVLPLIAILRNALRIENKLHLLVILGLFVLLTLTDEYTLLISPHPIWLIGWIPLVFVWSWCRYKDDAQENFLQTHACARGQSL</sequence>
<evidence type="ECO:0000256" key="5">
    <source>
        <dbReference type="SAM" id="Phobius"/>
    </source>
</evidence>
<protein>
    <submittedName>
        <fullName evidence="7">O-antigen ligase family protein</fullName>
    </submittedName>
</protein>
<evidence type="ECO:0000313" key="8">
    <source>
        <dbReference type="Proteomes" id="UP001254564"/>
    </source>
</evidence>
<name>A0ABU1H3P1_9GAMM</name>